<dbReference type="Pfam" id="PF01103">
    <property type="entry name" value="Omp85"/>
    <property type="match status" value="1"/>
</dbReference>
<dbReference type="Gene3D" id="2.40.160.50">
    <property type="entry name" value="membrane protein fhac: a member of the omp85/tpsb transporter family"/>
    <property type="match status" value="1"/>
</dbReference>
<dbReference type="GO" id="GO:0019867">
    <property type="term" value="C:outer membrane"/>
    <property type="evidence" value="ECO:0007669"/>
    <property type="project" value="InterPro"/>
</dbReference>
<name>A0A7K0KEQ4_9BACT</name>
<dbReference type="Proteomes" id="UP000438914">
    <property type="component" value="Unassembled WGS sequence"/>
</dbReference>
<comment type="subcellular location">
    <subcellularLocation>
        <location evidence="1">Membrane</location>
    </subcellularLocation>
</comment>
<feature type="signal peptide" evidence="6">
    <location>
        <begin position="1"/>
        <end position="24"/>
    </location>
</feature>
<keyword evidence="5" id="KW-0998">Cell outer membrane</keyword>
<evidence type="ECO:0000256" key="4">
    <source>
        <dbReference type="ARBA" id="ARBA00023136"/>
    </source>
</evidence>
<comment type="caution">
    <text evidence="8">The sequence shown here is derived from an EMBL/GenBank/DDBJ whole genome shotgun (WGS) entry which is preliminary data.</text>
</comment>
<organism evidence="8 9">
    <name type="scientific">Hallella mizrahii</name>
    <dbReference type="NCBI Taxonomy" id="2606637"/>
    <lineage>
        <taxon>Bacteria</taxon>
        <taxon>Pseudomonadati</taxon>
        <taxon>Bacteroidota</taxon>
        <taxon>Bacteroidia</taxon>
        <taxon>Bacteroidales</taxon>
        <taxon>Prevotellaceae</taxon>
        <taxon>Hallella</taxon>
    </lineage>
</organism>
<keyword evidence="3 6" id="KW-0732">Signal</keyword>
<evidence type="ECO:0000256" key="6">
    <source>
        <dbReference type="SAM" id="SignalP"/>
    </source>
</evidence>
<evidence type="ECO:0000313" key="9">
    <source>
        <dbReference type="Proteomes" id="UP000438914"/>
    </source>
</evidence>
<sequence length="780" mass="87644">MTYTHILRSAKTLVLALITLLITACSTTKSIPDGDQLFTGLAKTDYIASVHDTHFTSTQAEIDAALATAPNGALFGSSSVRSPFQVGLWVWNAFVGSDDAFSKWMLSSFGSRPVLLSWVNPALRASVAQEVLRAHGYFHGKVSYDILQQHNPKKAKIKYTVDMGPLWTVDSLSYLGFPPQADSLMVSAMGDAKIRRGDAFDVNTLDAERRRVSTLLRNNGFFYYQPSYASWLIDSISRPGKVLLRLQLAEQTPSVAERKWTIGKINIDLHKSYGDSLTNSETRRDITMHYNGKHSPLRVPVILSSNRLFPGHPYSYAEYQAGISNLSSTGLFSTVDVNFSPRDTTGLADTLDMHMNLVFDKPYDIYFEGNVTGKTNNRFGPGAVLGVTRRNAFRGGELLDLKVKGNYEWQTAHHGEGSSSKFNSYEYGIDASLQLPRLVVPYASFFRKKLINHFRRIGFFSTPSTTLKFSTDILNRAGFFKRRIVSGEWTYDLQTSPTSKHQFTPLSFSYEYMKRRTAAFDSVLTANPYLAYTMRDQFIPKMQYVYTYTSPKTFRNPLWWQTTVSESGNILSLGEMAAGNKWSQKNKELFKNPYAQFFKLETELVKTWQLTEHSSLVAHGDLGMLWAYGNSGEAPYSEQFYVGGANSIRAFTVRSIGPGSYHNAESATNNYLDQTGDLKLLGNLEYRPRLFGNLYGAMFLDAGNVWSLHKDDRSGGHFEPKNLLKEIALGTGVGLRYDMDFLVIRVDWGVGLHVPYKSGFYNVGSFRDSQSLHFAIGYPF</sequence>
<dbReference type="PANTHER" id="PTHR12815:SF47">
    <property type="entry name" value="TRANSLOCATION AND ASSEMBLY MODULE SUBUNIT TAMA"/>
    <property type="match status" value="1"/>
</dbReference>
<proteinExistence type="predicted"/>
<reference evidence="8 9" key="1">
    <citation type="submission" date="2019-08" db="EMBL/GenBank/DDBJ databases">
        <title>In-depth cultivation of the pig gut microbiome towards novel bacterial diversity and tailored functional studies.</title>
        <authorList>
            <person name="Wylensek D."/>
            <person name="Hitch T.C.A."/>
            <person name="Clavel T."/>
        </authorList>
    </citation>
    <scope>NUCLEOTIDE SEQUENCE [LARGE SCALE GENOMIC DNA]</scope>
    <source>
        <strain evidence="8 9">LKV-178-WT-2A</strain>
    </source>
</reference>
<dbReference type="PANTHER" id="PTHR12815">
    <property type="entry name" value="SORTING AND ASSEMBLY MACHINERY SAMM50 PROTEIN FAMILY MEMBER"/>
    <property type="match status" value="1"/>
</dbReference>
<keyword evidence="9" id="KW-1185">Reference proteome</keyword>
<dbReference type="InterPro" id="IPR000184">
    <property type="entry name" value="Bac_surfAg_D15"/>
</dbReference>
<dbReference type="AlphaFoldDB" id="A0A7K0KEQ4"/>
<evidence type="ECO:0000256" key="3">
    <source>
        <dbReference type="ARBA" id="ARBA00022729"/>
    </source>
</evidence>
<gene>
    <name evidence="8" type="ORF">FYJ73_06985</name>
</gene>
<keyword evidence="4" id="KW-0472">Membrane</keyword>
<evidence type="ECO:0000259" key="7">
    <source>
        <dbReference type="Pfam" id="PF01103"/>
    </source>
</evidence>
<accession>A0A7K0KEQ4</accession>
<evidence type="ECO:0000256" key="5">
    <source>
        <dbReference type="ARBA" id="ARBA00023237"/>
    </source>
</evidence>
<keyword evidence="2" id="KW-0812">Transmembrane</keyword>
<dbReference type="InterPro" id="IPR039910">
    <property type="entry name" value="D15-like"/>
</dbReference>
<evidence type="ECO:0000256" key="2">
    <source>
        <dbReference type="ARBA" id="ARBA00022692"/>
    </source>
</evidence>
<evidence type="ECO:0000313" key="8">
    <source>
        <dbReference type="EMBL" id="MST84413.1"/>
    </source>
</evidence>
<dbReference type="RefSeq" id="WP_154533999.1">
    <property type="nucleotide sequence ID" value="NZ_VUNG01000014.1"/>
</dbReference>
<dbReference type="EMBL" id="VUNG01000014">
    <property type="protein sequence ID" value="MST84413.1"/>
    <property type="molecule type" value="Genomic_DNA"/>
</dbReference>
<feature type="domain" description="Bacterial surface antigen (D15)" evidence="7">
    <location>
        <begin position="596"/>
        <end position="778"/>
    </location>
</feature>
<protein>
    <submittedName>
        <fullName evidence="8">BamA/TamA family outer membrane protein</fullName>
    </submittedName>
</protein>
<evidence type="ECO:0000256" key="1">
    <source>
        <dbReference type="ARBA" id="ARBA00004370"/>
    </source>
</evidence>
<feature type="chain" id="PRO_5029770233" evidence="6">
    <location>
        <begin position="25"/>
        <end position="780"/>
    </location>
</feature>